<feature type="domain" description="Xylose isomerase-like TIM barrel" evidence="1">
    <location>
        <begin position="55"/>
        <end position="236"/>
    </location>
</feature>
<dbReference type="Pfam" id="PF01261">
    <property type="entry name" value="AP_endonuc_2"/>
    <property type="match status" value="1"/>
</dbReference>
<dbReference type="InterPro" id="IPR013022">
    <property type="entry name" value="Xyl_isomerase-like_TIM-brl"/>
</dbReference>
<dbReference type="Proteomes" id="UP000277811">
    <property type="component" value="Unassembled WGS sequence"/>
</dbReference>
<name>A0A498R6B6_9FIRM</name>
<dbReference type="InterPro" id="IPR050312">
    <property type="entry name" value="IolE/XylAMocC-like"/>
</dbReference>
<sequence>MKIAVSNLSFIGFNYTELRKLPPDVGIEIFYEFANPYYWQEFMSAIWGRDRSGGLSIHGPCIGINLANPNHIHYHLYYDRLFEEAARWEADYVVVHTNEDYEGTNGKIRNLVYDRLAAVMQIAQRYNVQVVLENVGLRIKNNLLFDWPEYQQLLQDFPQAGALLDVGHAHVNGWDLPETVKALGARLTACHLHDNDGHADCHLPIGSGTIQWADFFDGVRQYASQAIWVLEYANASVETLINNIDQLRCPPGQAHKIMG</sequence>
<dbReference type="RefSeq" id="WP_122627897.1">
    <property type="nucleotide sequence ID" value="NZ_UPPP01000069.1"/>
</dbReference>
<gene>
    <name evidence="2" type="ORF">LUCI_2193</name>
</gene>
<organism evidence="2 3">
    <name type="scientific">Lucifera butyrica</name>
    <dbReference type="NCBI Taxonomy" id="1351585"/>
    <lineage>
        <taxon>Bacteria</taxon>
        <taxon>Bacillati</taxon>
        <taxon>Bacillota</taxon>
        <taxon>Negativicutes</taxon>
        <taxon>Veillonellales</taxon>
        <taxon>Veillonellaceae</taxon>
        <taxon>Lucifera</taxon>
    </lineage>
</organism>
<dbReference type="Gene3D" id="3.20.20.150">
    <property type="entry name" value="Divalent-metal-dependent TIM barrel enzymes"/>
    <property type="match status" value="1"/>
</dbReference>
<dbReference type="AlphaFoldDB" id="A0A498R6B6"/>
<dbReference type="EMBL" id="UPPP01000069">
    <property type="protein sequence ID" value="VBB06951.1"/>
    <property type="molecule type" value="Genomic_DNA"/>
</dbReference>
<dbReference type="SUPFAM" id="SSF51658">
    <property type="entry name" value="Xylose isomerase-like"/>
    <property type="match status" value="1"/>
</dbReference>
<accession>A0A498R6B6</accession>
<dbReference type="PANTHER" id="PTHR12110">
    <property type="entry name" value="HYDROXYPYRUVATE ISOMERASE"/>
    <property type="match status" value="1"/>
</dbReference>
<dbReference type="InterPro" id="IPR036237">
    <property type="entry name" value="Xyl_isomerase-like_sf"/>
</dbReference>
<evidence type="ECO:0000313" key="2">
    <source>
        <dbReference type="EMBL" id="VBB06951.1"/>
    </source>
</evidence>
<protein>
    <recommendedName>
        <fullName evidence="1">Xylose isomerase-like TIM barrel domain-containing protein</fullName>
    </recommendedName>
</protein>
<proteinExistence type="predicted"/>
<keyword evidence="3" id="KW-1185">Reference proteome</keyword>
<evidence type="ECO:0000313" key="3">
    <source>
        <dbReference type="Proteomes" id="UP000277811"/>
    </source>
</evidence>
<evidence type="ECO:0000259" key="1">
    <source>
        <dbReference type="Pfam" id="PF01261"/>
    </source>
</evidence>
<reference evidence="2 3" key="1">
    <citation type="submission" date="2018-06" db="EMBL/GenBank/DDBJ databases">
        <authorList>
            <person name="Strepis N."/>
        </authorList>
    </citation>
    <scope>NUCLEOTIDE SEQUENCE [LARGE SCALE GENOMIC DNA]</scope>
    <source>
        <strain evidence="2">LUCI</strain>
    </source>
</reference>
<dbReference type="OrthoDB" id="9801960at2"/>